<dbReference type="SUPFAM" id="SSF53448">
    <property type="entry name" value="Nucleotide-diphospho-sugar transferases"/>
    <property type="match status" value="1"/>
</dbReference>
<dbReference type="EMBL" id="JADIMW010000008">
    <property type="protein sequence ID" value="MBO8437466.1"/>
    <property type="molecule type" value="Genomic_DNA"/>
</dbReference>
<sequence>MKLSVITINLNDADGLQKTLSSVWERQSFTDFEHIVIDGASTDGSVEVIKKYADKLAYWVSEPDKGIYSAMNKGIVRARGEYLLFINSGDWLADDVLAKVFAEPVTDDIVYGNFTYVKRDGTLLPVEYKRPLTYTDLLIYSIGHPSSFIKRTLFDGGLYNEEFRIVSDWAFFVTQIIKNGCSVKRIGLNIAFFNDYGISLKPEMATLTENEHRKFLTENFDRCFVCLYDSARERESVFDYITKARTQEFLDSSWMQHYTRKCIKVLFWLKKILGIKR</sequence>
<evidence type="ECO:0000313" key="3">
    <source>
        <dbReference type="Proteomes" id="UP000823636"/>
    </source>
</evidence>
<evidence type="ECO:0000313" key="2">
    <source>
        <dbReference type="EMBL" id="MBO8437466.1"/>
    </source>
</evidence>
<dbReference type="InterPro" id="IPR001173">
    <property type="entry name" value="Glyco_trans_2-like"/>
</dbReference>
<dbReference type="PANTHER" id="PTHR22916:SF67">
    <property type="entry name" value="COLANIC ACID BIOSYNTHESIS GLYCOSYL TRANSFERASE WCAE-RELATED"/>
    <property type="match status" value="1"/>
</dbReference>
<name>A0A9D9H5U2_9BACT</name>
<evidence type="ECO:0000259" key="1">
    <source>
        <dbReference type="Pfam" id="PF00535"/>
    </source>
</evidence>
<dbReference type="AlphaFoldDB" id="A0A9D9H5U2"/>
<dbReference type="GO" id="GO:0016758">
    <property type="term" value="F:hexosyltransferase activity"/>
    <property type="evidence" value="ECO:0007669"/>
    <property type="project" value="UniProtKB-ARBA"/>
</dbReference>
<dbReference type="InterPro" id="IPR029044">
    <property type="entry name" value="Nucleotide-diphossugar_trans"/>
</dbReference>
<accession>A0A9D9H5U2</accession>
<gene>
    <name evidence="2" type="ORF">IAC54_01015</name>
</gene>
<organism evidence="2 3">
    <name type="scientific">Candidatus Caccoplasma merdipullorum</name>
    <dbReference type="NCBI Taxonomy" id="2840718"/>
    <lineage>
        <taxon>Bacteria</taxon>
        <taxon>Pseudomonadati</taxon>
        <taxon>Bacteroidota</taxon>
        <taxon>Bacteroidia</taxon>
        <taxon>Bacteroidales</taxon>
        <taxon>Bacteroidaceae</taxon>
        <taxon>Bacteroidaceae incertae sedis</taxon>
        <taxon>Candidatus Caccoplasma</taxon>
    </lineage>
</organism>
<proteinExistence type="predicted"/>
<comment type="caution">
    <text evidence="2">The sequence shown here is derived from an EMBL/GenBank/DDBJ whole genome shotgun (WGS) entry which is preliminary data.</text>
</comment>
<reference evidence="2" key="2">
    <citation type="journal article" date="2021" name="PeerJ">
        <title>Extensive microbial diversity within the chicken gut microbiome revealed by metagenomics and culture.</title>
        <authorList>
            <person name="Gilroy R."/>
            <person name="Ravi A."/>
            <person name="Getino M."/>
            <person name="Pursley I."/>
            <person name="Horton D.L."/>
            <person name="Alikhan N.F."/>
            <person name="Baker D."/>
            <person name="Gharbi K."/>
            <person name="Hall N."/>
            <person name="Watson M."/>
            <person name="Adriaenssens E.M."/>
            <person name="Foster-Nyarko E."/>
            <person name="Jarju S."/>
            <person name="Secka A."/>
            <person name="Antonio M."/>
            <person name="Oren A."/>
            <person name="Chaudhuri R.R."/>
            <person name="La Ragione R."/>
            <person name="Hildebrand F."/>
            <person name="Pallen M.J."/>
        </authorList>
    </citation>
    <scope>NUCLEOTIDE SEQUENCE</scope>
    <source>
        <strain evidence="2">G3-4614</strain>
    </source>
</reference>
<reference evidence="2" key="1">
    <citation type="submission" date="2020-10" db="EMBL/GenBank/DDBJ databases">
        <authorList>
            <person name="Gilroy R."/>
        </authorList>
    </citation>
    <scope>NUCLEOTIDE SEQUENCE</scope>
    <source>
        <strain evidence="2">G3-4614</strain>
    </source>
</reference>
<feature type="domain" description="Glycosyltransferase 2-like" evidence="1">
    <location>
        <begin position="4"/>
        <end position="129"/>
    </location>
</feature>
<dbReference type="Gene3D" id="3.90.550.10">
    <property type="entry name" value="Spore Coat Polysaccharide Biosynthesis Protein SpsA, Chain A"/>
    <property type="match status" value="1"/>
</dbReference>
<dbReference type="Proteomes" id="UP000823636">
    <property type="component" value="Unassembled WGS sequence"/>
</dbReference>
<dbReference type="CDD" id="cd06433">
    <property type="entry name" value="GT_2_WfgS_like"/>
    <property type="match status" value="1"/>
</dbReference>
<protein>
    <submittedName>
        <fullName evidence="2">Glycosyltransferase</fullName>
    </submittedName>
</protein>
<dbReference type="Pfam" id="PF00535">
    <property type="entry name" value="Glycos_transf_2"/>
    <property type="match status" value="1"/>
</dbReference>
<dbReference type="PANTHER" id="PTHR22916">
    <property type="entry name" value="GLYCOSYLTRANSFERASE"/>
    <property type="match status" value="1"/>
</dbReference>